<feature type="signal peptide" evidence="1">
    <location>
        <begin position="1"/>
        <end position="24"/>
    </location>
</feature>
<dbReference type="AlphaFoldDB" id="A0A1H0V2X8"/>
<proteinExistence type="predicted"/>
<name>A0A1H0V2X8_9BACT</name>
<keyword evidence="1" id="KW-0732">Signal</keyword>
<evidence type="ECO:0000313" key="2">
    <source>
        <dbReference type="EMBL" id="SDP72538.1"/>
    </source>
</evidence>
<reference evidence="2 3" key="1">
    <citation type="submission" date="2016-10" db="EMBL/GenBank/DDBJ databases">
        <authorList>
            <person name="de Groot N.N."/>
        </authorList>
    </citation>
    <scope>NUCLEOTIDE SEQUENCE [LARGE SCALE GENOMIC DNA]</scope>
    <source>
        <strain evidence="2 3">DSM 12130</strain>
    </source>
</reference>
<organism evidence="2 3">
    <name type="scientific">Desulforhopalus singaporensis</name>
    <dbReference type="NCBI Taxonomy" id="91360"/>
    <lineage>
        <taxon>Bacteria</taxon>
        <taxon>Pseudomonadati</taxon>
        <taxon>Thermodesulfobacteriota</taxon>
        <taxon>Desulfobulbia</taxon>
        <taxon>Desulfobulbales</taxon>
        <taxon>Desulfocapsaceae</taxon>
        <taxon>Desulforhopalus</taxon>
    </lineage>
</organism>
<dbReference type="RefSeq" id="WP_092225752.1">
    <property type="nucleotide sequence ID" value="NZ_FNJI01000039.1"/>
</dbReference>
<dbReference type="OrthoDB" id="5416951at2"/>
<evidence type="ECO:0000313" key="3">
    <source>
        <dbReference type="Proteomes" id="UP000199073"/>
    </source>
</evidence>
<sequence length="396" mass="43197">MRKVIASAVGLIFAGGVAATTASAVENQFGGYWRTRAFVQDEFNQDGESYGRIDSRTRLYYTAKFNDEFKFVNKFEFDYNWGSEPLGDVGTDGTVFEIKHSYADFTLGNVRTKLGIQGYTIARGFIFDDDFAGIVVAPKFGNVSPSFGYISEKTEDGGGYDYTEGIAFFQVGVQVSDNLNLTPYFIYYSADEGTSVDSEGVVTPEGDWDSFYFGADFNLKMDVGSVWGSLIYNGGDYGDDDIRAFLGALGVDAGIAHGQVFYATGDDDPTDGDMEAFVDPIGAWYYWSEIMGYGIFDNQVSTGSYADGATNIFAVNAGVTVKPADKLTFTADLWYAMLAENDINGEDELGLEVDGKLTYALMDNMNIDAVLAYLVSGDATGDEDVFESGVRLSLKF</sequence>
<dbReference type="SUPFAM" id="SSF56935">
    <property type="entry name" value="Porins"/>
    <property type="match status" value="1"/>
</dbReference>
<evidence type="ECO:0008006" key="4">
    <source>
        <dbReference type="Google" id="ProtNLM"/>
    </source>
</evidence>
<dbReference type="Proteomes" id="UP000199073">
    <property type="component" value="Unassembled WGS sequence"/>
</dbReference>
<keyword evidence="3" id="KW-1185">Reference proteome</keyword>
<dbReference type="EMBL" id="FNJI01000039">
    <property type="protein sequence ID" value="SDP72538.1"/>
    <property type="molecule type" value="Genomic_DNA"/>
</dbReference>
<dbReference type="STRING" id="91360.SAMN05660330_03839"/>
<protein>
    <recommendedName>
        <fullName evidence="4">Porin</fullName>
    </recommendedName>
</protein>
<gene>
    <name evidence="2" type="ORF">SAMN05660330_03839</name>
</gene>
<feature type="chain" id="PRO_5011661631" description="Porin" evidence="1">
    <location>
        <begin position="25"/>
        <end position="396"/>
    </location>
</feature>
<evidence type="ECO:0000256" key="1">
    <source>
        <dbReference type="SAM" id="SignalP"/>
    </source>
</evidence>
<accession>A0A1H0V2X8</accession>